<protein>
    <submittedName>
        <fullName evidence="3">Uncharacterized protein</fullName>
    </submittedName>
</protein>
<evidence type="ECO:0000313" key="3">
    <source>
        <dbReference type="EMBL" id="SFV27696.1"/>
    </source>
</evidence>
<organism evidence="3 4">
    <name type="scientific">Thermoflavifilum thermophilum</name>
    <dbReference type="NCBI Taxonomy" id="1393122"/>
    <lineage>
        <taxon>Bacteria</taxon>
        <taxon>Pseudomonadati</taxon>
        <taxon>Bacteroidota</taxon>
        <taxon>Chitinophagia</taxon>
        <taxon>Chitinophagales</taxon>
        <taxon>Chitinophagaceae</taxon>
        <taxon>Thermoflavifilum</taxon>
    </lineage>
</organism>
<sequence>MKNVLKLGMLALLVGMLATACGSGSNKSAQDTTSVQPTEQAAPAAPAATDTTQHADTSHADTSHMQM</sequence>
<evidence type="ECO:0000256" key="1">
    <source>
        <dbReference type="SAM" id="MobiDB-lite"/>
    </source>
</evidence>
<accession>A0A1I7MZE5</accession>
<feature type="region of interest" description="Disordered" evidence="1">
    <location>
        <begin position="22"/>
        <end position="67"/>
    </location>
</feature>
<dbReference type="Proteomes" id="UP000199537">
    <property type="component" value="Unassembled WGS sequence"/>
</dbReference>
<evidence type="ECO:0000256" key="2">
    <source>
        <dbReference type="SAM" id="SignalP"/>
    </source>
</evidence>
<dbReference type="RefSeq" id="WP_092456385.1">
    <property type="nucleotide sequence ID" value="NZ_FPCJ01000001.1"/>
</dbReference>
<proteinExistence type="predicted"/>
<reference evidence="4" key="1">
    <citation type="submission" date="2016-10" db="EMBL/GenBank/DDBJ databases">
        <authorList>
            <person name="Varghese N."/>
            <person name="Submissions S."/>
        </authorList>
    </citation>
    <scope>NUCLEOTIDE SEQUENCE [LARGE SCALE GENOMIC DNA]</scope>
    <source>
        <strain evidence="4">DSM 14807</strain>
    </source>
</reference>
<keyword evidence="2" id="KW-0732">Signal</keyword>
<feature type="compositionally biased region" description="Basic and acidic residues" evidence="1">
    <location>
        <begin position="56"/>
        <end position="67"/>
    </location>
</feature>
<name>A0A1I7MZE5_9BACT</name>
<gene>
    <name evidence="3" type="ORF">SAMN05660895_0167</name>
</gene>
<feature type="compositionally biased region" description="Polar residues" evidence="1">
    <location>
        <begin position="22"/>
        <end position="35"/>
    </location>
</feature>
<dbReference type="STRING" id="1393122.SAMN05660895_0167"/>
<feature type="signal peptide" evidence="2">
    <location>
        <begin position="1"/>
        <end position="20"/>
    </location>
</feature>
<dbReference type="PROSITE" id="PS51257">
    <property type="entry name" value="PROKAR_LIPOPROTEIN"/>
    <property type="match status" value="1"/>
</dbReference>
<keyword evidence="4" id="KW-1185">Reference proteome</keyword>
<dbReference type="AlphaFoldDB" id="A0A1I7MZE5"/>
<dbReference type="EMBL" id="FPCJ01000001">
    <property type="protein sequence ID" value="SFV27696.1"/>
    <property type="molecule type" value="Genomic_DNA"/>
</dbReference>
<evidence type="ECO:0000313" key="4">
    <source>
        <dbReference type="Proteomes" id="UP000199537"/>
    </source>
</evidence>
<feature type="compositionally biased region" description="Low complexity" evidence="1">
    <location>
        <begin position="36"/>
        <end position="55"/>
    </location>
</feature>
<feature type="chain" id="PRO_5011619561" evidence="2">
    <location>
        <begin position="21"/>
        <end position="67"/>
    </location>
</feature>